<evidence type="ECO:0000256" key="1">
    <source>
        <dbReference type="SAM" id="MobiDB-lite"/>
    </source>
</evidence>
<sequence length="67" mass="7741">MDRCRFRNCKHGDEPDCAVLAAIAAGTLRPERLVSLKRLVAEEAAIEQEQRERTKDADRHPRHHRIP</sequence>
<organism evidence="2">
    <name type="scientific">freshwater metagenome</name>
    <dbReference type="NCBI Taxonomy" id="449393"/>
    <lineage>
        <taxon>unclassified sequences</taxon>
        <taxon>metagenomes</taxon>
        <taxon>ecological metagenomes</taxon>
    </lineage>
</organism>
<proteinExistence type="predicted"/>
<accession>A0A6J7EWQ0</accession>
<dbReference type="EMBL" id="CAFBLR010000254">
    <property type="protein sequence ID" value="CAB4885684.1"/>
    <property type="molecule type" value="Genomic_DNA"/>
</dbReference>
<feature type="compositionally biased region" description="Basic and acidic residues" evidence="1">
    <location>
        <begin position="48"/>
        <end position="59"/>
    </location>
</feature>
<evidence type="ECO:0000313" key="2">
    <source>
        <dbReference type="EMBL" id="CAB4885684.1"/>
    </source>
</evidence>
<feature type="region of interest" description="Disordered" evidence="1">
    <location>
        <begin position="46"/>
        <end position="67"/>
    </location>
</feature>
<dbReference type="AlphaFoldDB" id="A0A6J7EWQ0"/>
<protein>
    <submittedName>
        <fullName evidence="2">Unannotated protein</fullName>
    </submittedName>
</protein>
<dbReference type="Gene3D" id="1.10.40.50">
    <property type="entry name" value="Probable gtpase engc, domain 3"/>
    <property type="match status" value="1"/>
</dbReference>
<name>A0A6J7EWQ0_9ZZZZ</name>
<reference evidence="2" key="1">
    <citation type="submission" date="2020-05" db="EMBL/GenBank/DDBJ databases">
        <authorList>
            <person name="Chiriac C."/>
            <person name="Salcher M."/>
            <person name="Ghai R."/>
            <person name="Kavagutti S V."/>
        </authorList>
    </citation>
    <scope>NUCLEOTIDE SEQUENCE</scope>
</reference>
<gene>
    <name evidence="2" type="ORF">UFOPK3417_01896</name>
</gene>